<gene>
    <name evidence="3" type="ORF">CQW23_19010</name>
</gene>
<feature type="compositionally biased region" description="Basic and acidic residues" evidence="2">
    <location>
        <begin position="73"/>
        <end position="82"/>
    </location>
</feature>
<dbReference type="Proteomes" id="UP000224567">
    <property type="component" value="Unassembled WGS sequence"/>
</dbReference>
<accession>A0A2G2W4J7</accession>
<keyword evidence="4" id="KW-1185">Reference proteome</keyword>
<name>A0A2G2W4J7_CAPBA</name>
<evidence type="ECO:0000313" key="4">
    <source>
        <dbReference type="Proteomes" id="UP000224567"/>
    </source>
</evidence>
<comment type="caution">
    <text evidence="3">The sequence shown here is derived from an EMBL/GenBank/DDBJ whole genome shotgun (WGS) entry which is preliminary data.</text>
</comment>
<evidence type="ECO:0000256" key="2">
    <source>
        <dbReference type="SAM" id="MobiDB-lite"/>
    </source>
</evidence>
<organism evidence="3 4">
    <name type="scientific">Capsicum baccatum</name>
    <name type="common">Peruvian pepper</name>
    <dbReference type="NCBI Taxonomy" id="33114"/>
    <lineage>
        <taxon>Eukaryota</taxon>
        <taxon>Viridiplantae</taxon>
        <taxon>Streptophyta</taxon>
        <taxon>Embryophyta</taxon>
        <taxon>Tracheophyta</taxon>
        <taxon>Spermatophyta</taxon>
        <taxon>Magnoliopsida</taxon>
        <taxon>eudicotyledons</taxon>
        <taxon>Gunneridae</taxon>
        <taxon>Pentapetalae</taxon>
        <taxon>asterids</taxon>
        <taxon>lamiids</taxon>
        <taxon>Solanales</taxon>
        <taxon>Solanaceae</taxon>
        <taxon>Solanoideae</taxon>
        <taxon>Capsiceae</taxon>
        <taxon>Capsicum</taxon>
    </lineage>
</organism>
<dbReference type="STRING" id="33114.A0A2G2W4J7"/>
<feature type="region of interest" description="Disordered" evidence="2">
    <location>
        <begin position="70"/>
        <end position="92"/>
    </location>
</feature>
<evidence type="ECO:0000313" key="3">
    <source>
        <dbReference type="EMBL" id="PHT40156.1"/>
    </source>
</evidence>
<reference evidence="4" key="2">
    <citation type="journal article" date="2017" name="J. Anim. Genet.">
        <title>Multiple reference genome sequences of hot pepper reveal the massive evolution of plant disease resistance genes by retroduplication.</title>
        <authorList>
            <person name="Kim S."/>
            <person name="Park J."/>
            <person name="Yeom S.-I."/>
            <person name="Kim Y.-M."/>
            <person name="Seo E."/>
            <person name="Kim K.-T."/>
            <person name="Kim M.-S."/>
            <person name="Lee J.M."/>
            <person name="Cheong K."/>
            <person name="Shin H.-S."/>
            <person name="Kim S.-B."/>
            <person name="Han K."/>
            <person name="Lee J."/>
            <person name="Park M."/>
            <person name="Lee H.-A."/>
            <person name="Lee H.-Y."/>
            <person name="Lee Y."/>
            <person name="Oh S."/>
            <person name="Lee J.H."/>
            <person name="Choi E."/>
            <person name="Choi E."/>
            <person name="Lee S.E."/>
            <person name="Jeon J."/>
            <person name="Kim H."/>
            <person name="Choi G."/>
            <person name="Song H."/>
            <person name="Lee J."/>
            <person name="Lee S.-C."/>
            <person name="Kwon J.-K."/>
            <person name="Lee H.-Y."/>
            <person name="Koo N."/>
            <person name="Hong Y."/>
            <person name="Kim R.W."/>
            <person name="Kang W.-H."/>
            <person name="Huh J.H."/>
            <person name="Kang B.-C."/>
            <person name="Yang T.-J."/>
            <person name="Lee Y.-H."/>
            <person name="Bennetzen J.L."/>
            <person name="Choi D."/>
        </authorList>
    </citation>
    <scope>NUCLEOTIDE SEQUENCE [LARGE SCALE GENOMIC DNA]</scope>
    <source>
        <strain evidence="4">cv. PBC81</strain>
    </source>
</reference>
<dbReference type="EMBL" id="MLFT02000008">
    <property type="protein sequence ID" value="PHT40156.1"/>
    <property type="molecule type" value="Genomic_DNA"/>
</dbReference>
<dbReference type="OrthoDB" id="8194677at2759"/>
<sequence>MPRVQEIDSNVKELRQTISGLNNHQLSLKASIKKLKERAKVMDEKISNADFALVQAVHDNANFRSKIVQSPDKLQRAREENKSFQAEAKNAERAAMQSFQNKTAIHEVLKQKLNDNEVLEKSLEAKLVERKGKADQLEELSKQLGKERDFSYEEAAKELKNVKLEVESKRRGFEARKNNVEGVLSEVDAINEKNSQ</sequence>
<dbReference type="PANTHER" id="PTHR48441:SF1">
    <property type="entry name" value="NT-3"/>
    <property type="match status" value="1"/>
</dbReference>
<evidence type="ECO:0000256" key="1">
    <source>
        <dbReference type="SAM" id="Coils"/>
    </source>
</evidence>
<protein>
    <submittedName>
        <fullName evidence="3">Uncharacterized protein</fullName>
    </submittedName>
</protein>
<proteinExistence type="predicted"/>
<dbReference type="AlphaFoldDB" id="A0A2G2W4J7"/>
<keyword evidence="1" id="KW-0175">Coiled coil</keyword>
<reference evidence="3 4" key="1">
    <citation type="journal article" date="2017" name="Genome Biol.">
        <title>New reference genome sequences of hot pepper reveal the massive evolution of plant disease-resistance genes by retroduplication.</title>
        <authorList>
            <person name="Kim S."/>
            <person name="Park J."/>
            <person name="Yeom S.I."/>
            <person name="Kim Y.M."/>
            <person name="Seo E."/>
            <person name="Kim K.T."/>
            <person name="Kim M.S."/>
            <person name="Lee J.M."/>
            <person name="Cheong K."/>
            <person name="Shin H.S."/>
            <person name="Kim S.B."/>
            <person name="Han K."/>
            <person name="Lee J."/>
            <person name="Park M."/>
            <person name="Lee H.A."/>
            <person name="Lee H.Y."/>
            <person name="Lee Y."/>
            <person name="Oh S."/>
            <person name="Lee J.H."/>
            <person name="Choi E."/>
            <person name="Choi E."/>
            <person name="Lee S.E."/>
            <person name="Jeon J."/>
            <person name="Kim H."/>
            <person name="Choi G."/>
            <person name="Song H."/>
            <person name="Lee J."/>
            <person name="Lee S.C."/>
            <person name="Kwon J.K."/>
            <person name="Lee H.Y."/>
            <person name="Koo N."/>
            <person name="Hong Y."/>
            <person name="Kim R.W."/>
            <person name="Kang W.H."/>
            <person name="Huh J.H."/>
            <person name="Kang B.C."/>
            <person name="Yang T.J."/>
            <person name="Lee Y.H."/>
            <person name="Bennetzen J.L."/>
            <person name="Choi D."/>
        </authorList>
    </citation>
    <scope>NUCLEOTIDE SEQUENCE [LARGE SCALE GENOMIC DNA]</scope>
    <source>
        <strain evidence="4">cv. PBC81</strain>
    </source>
</reference>
<feature type="coiled-coil region" evidence="1">
    <location>
        <begin position="120"/>
        <end position="172"/>
    </location>
</feature>
<dbReference type="PANTHER" id="PTHR48441">
    <property type="match status" value="1"/>
</dbReference>